<gene>
    <name evidence="2" type="ORF">BJ997_000177</name>
</gene>
<dbReference type="EMBL" id="JACHBQ010000001">
    <property type="protein sequence ID" value="MBB5639629.1"/>
    <property type="molecule type" value="Genomic_DNA"/>
</dbReference>
<protein>
    <submittedName>
        <fullName evidence="2">DNA-binding MarR family transcriptional regulator</fullName>
    </submittedName>
</protein>
<comment type="caution">
    <text evidence="2">The sequence shown here is derived from an EMBL/GenBank/DDBJ whole genome shotgun (WGS) entry which is preliminary data.</text>
</comment>
<dbReference type="InterPro" id="IPR036388">
    <property type="entry name" value="WH-like_DNA-bd_sf"/>
</dbReference>
<name>A0A7W8ZSZ3_9MICO</name>
<dbReference type="PROSITE" id="PS50995">
    <property type="entry name" value="HTH_MARR_2"/>
    <property type="match status" value="1"/>
</dbReference>
<dbReference type="GO" id="GO:0003700">
    <property type="term" value="F:DNA-binding transcription factor activity"/>
    <property type="evidence" value="ECO:0007669"/>
    <property type="project" value="InterPro"/>
</dbReference>
<sequence length="173" mass="18879">MAESSTTEPRWLSDDERTAWLRLIAVTMLLPSRLEAELKRDASLSHFEYYVLAMISESPDRSLPLTEVASRVNASLSRLSHVIGRLETQGLLRRSPSPTDARASLATLTEAGWAKVVSSAPGHVAEVRTVVFDPLTAVQVALLSEICGALLGTLDPEHRLLGLGERDVTHPTQ</sequence>
<dbReference type="GO" id="GO:0006950">
    <property type="term" value="P:response to stress"/>
    <property type="evidence" value="ECO:0007669"/>
    <property type="project" value="TreeGrafter"/>
</dbReference>
<dbReference type="AlphaFoldDB" id="A0A7W8ZSZ3"/>
<evidence type="ECO:0000313" key="3">
    <source>
        <dbReference type="Proteomes" id="UP000561726"/>
    </source>
</evidence>
<evidence type="ECO:0000259" key="1">
    <source>
        <dbReference type="PROSITE" id="PS50995"/>
    </source>
</evidence>
<feature type="domain" description="HTH marR-type" evidence="1">
    <location>
        <begin position="14"/>
        <end position="152"/>
    </location>
</feature>
<dbReference type="Proteomes" id="UP000561726">
    <property type="component" value="Unassembled WGS sequence"/>
</dbReference>
<evidence type="ECO:0000313" key="2">
    <source>
        <dbReference type="EMBL" id="MBB5639629.1"/>
    </source>
</evidence>
<dbReference type="InterPro" id="IPR039422">
    <property type="entry name" value="MarR/SlyA-like"/>
</dbReference>
<keyword evidence="2" id="KW-0238">DNA-binding</keyword>
<proteinExistence type="predicted"/>
<dbReference type="RefSeq" id="WP_035840041.1">
    <property type="nucleotide sequence ID" value="NZ_JACHBQ010000001.1"/>
</dbReference>
<dbReference type="Pfam" id="PF12802">
    <property type="entry name" value="MarR_2"/>
    <property type="match status" value="1"/>
</dbReference>
<dbReference type="OrthoDB" id="8635520at2"/>
<dbReference type="PANTHER" id="PTHR33164:SF43">
    <property type="entry name" value="HTH-TYPE TRANSCRIPTIONAL REPRESSOR YETL"/>
    <property type="match status" value="1"/>
</dbReference>
<accession>A0A7W8ZSZ3</accession>
<dbReference type="SUPFAM" id="SSF46785">
    <property type="entry name" value="Winged helix' DNA-binding domain"/>
    <property type="match status" value="1"/>
</dbReference>
<dbReference type="SMART" id="SM00347">
    <property type="entry name" value="HTH_MARR"/>
    <property type="match status" value="1"/>
</dbReference>
<dbReference type="InterPro" id="IPR036390">
    <property type="entry name" value="WH_DNA-bd_sf"/>
</dbReference>
<dbReference type="PANTHER" id="PTHR33164">
    <property type="entry name" value="TRANSCRIPTIONAL REGULATOR, MARR FAMILY"/>
    <property type="match status" value="1"/>
</dbReference>
<dbReference type="InterPro" id="IPR000835">
    <property type="entry name" value="HTH_MarR-typ"/>
</dbReference>
<organism evidence="2 3">
    <name type="scientific">Cryobacterium roopkundense</name>
    <dbReference type="NCBI Taxonomy" id="1001240"/>
    <lineage>
        <taxon>Bacteria</taxon>
        <taxon>Bacillati</taxon>
        <taxon>Actinomycetota</taxon>
        <taxon>Actinomycetes</taxon>
        <taxon>Micrococcales</taxon>
        <taxon>Microbacteriaceae</taxon>
        <taxon>Cryobacterium</taxon>
    </lineage>
</organism>
<reference evidence="2 3" key="1">
    <citation type="submission" date="2020-08" db="EMBL/GenBank/DDBJ databases">
        <title>Sequencing the genomes of 1000 actinobacteria strains.</title>
        <authorList>
            <person name="Klenk H.-P."/>
        </authorList>
    </citation>
    <scope>NUCLEOTIDE SEQUENCE [LARGE SCALE GENOMIC DNA]</scope>
    <source>
        <strain evidence="2 3">DSM 21065</strain>
    </source>
</reference>
<dbReference type="GO" id="GO:0003677">
    <property type="term" value="F:DNA binding"/>
    <property type="evidence" value="ECO:0007669"/>
    <property type="project" value="UniProtKB-KW"/>
</dbReference>
<dbReference type="Gene3D" id="1.10.10.10">
    <property type="entry name" value="Winged helix-like DNA-binding domain superfamily/Winged helix DNA-binding domain"/>
    <property type="match status" value="1"/>
</dbReference>